<keyword evidence="3" id="KW-1227">Viral tail protein</keyword>
<dbReference type="Pfam" id="PF03906">
    <property type="entry name" value="Phage_T7_tail"/>
    <property type="match status" value="1"/>
</dbReference>
<keyword evidence="2" id="KW-0945">Host-virus interaction</keyword>
<keyword evidence="4" id="KW-1161">Viral attachment to host cell</keyword>
<reference evidence="9 10" key="1">
    <citation type="journal article" date="2017" name="Sci. Rep.">
        <title>Analysis of the CRISPR-Cas system in bacteriophages active on epidemic strains of Vibrio cholerae in Bangladesh.</title>
        <authorList>
            <person name="Naser I.B."/>
            <person name="Hoque M.M."/>
            <person name="Nahid M.A."/>
            <person name="Tareq T.M."/>
            <person name="Rocky M.K."/>
            <person name="Faruque S.M."/>
        </authorList>
    </citation>
    <scope>NUCLEOTIDE SEQUENCE [LARGE SCALE GENOMIC DNA]</scope>
</reference>
<keyword evidence="6" id="KW-1233">Viral attachment to host adhesion receptor</keyword>
<dbReference type="EMBL" id="MF574151">
    <property type="protein sequence ID" value="ASU01175.1"/>
    <property type="molecule type" value="Genomic_DNA"/>
</dbReference>
<keyword evidence="7" id="KW-1160">Virus entry into host cell</keyword>
<dbReference type="InterPro" id="IPR005604">
    <property type="entry name" value="Phage_T7_tail_fibre-like_N"/>
</dbReference>
<organism evidence="9 10">
    <name type="scientific">Vibrio phage JSF25</name>
    <dbReference type="NCBI Taxonomy" id="2026085"/>
    <lineage>
        <taxon>Viruses</taxon>
        <taxon>Duplodnaviria</taxon>
        <taxon>Heunggongvirae</taxon>
        <taxon>Uroviricota</taxon>
        <taxon>Caudoviricetes</taxon>
        <taxon>Autographivirales</taxon>
        <taxon>Autotranscriptaviridae</taxon>
        <taxon>Studiervirinae</taxon>
        <taxon>Chatterjeevirus</taxon>
        <taxon>Chatterjeevirus ICP3</taxon>
    </lineage>
</organism>
<evidence type="ECO:0000256" key="4">
    <source>
        <dbReference type="ARBA" id="ARBA00022804"/>
    </source>
</evidence>
<evidence type="ECO:0000256" key="2">
    <source>
        <dbReference type="ARBA" id="ARBA00022581"/>
    </source>
</evidence>
<protein>
    <submittedName>
        <fullName evidence="9">Tail fibers protein</fullName>
    </submittedName>
</protein>
<evidence type="ECO:0000256" key="1">
    <source>
        <dbReference type="ARBA" id="ARBA00004328"/>
    </source>
</evidence>
<keyword evidence="5" id="KW-0946">Virion</keyword>
<dbReference type="Proteomes" id="UP000240755">
    <property type="component" value="Segment"/>
</dbReference>
<evidence type="ECO:0000313" key="9">
    <source>
        <dbReference type="EMBL" id="ASU01175.1"/>
    </source>
</evidence>
<sequence>MSGTRAPKTIVVYDITGQTDYTIPFEYLARKFVVVTLIGQDRKVLTLNTDYRFTTKTTIGLLQRQLSVYQTQIQ</sequence>
<proteinExistence type="predicted"/>
<name>A0A2D0XVS9_9CAUD</name>
<comment type="subcellular location">
    <subcellularLocation>
        <location evidence="1">Virion</location>
    </subcellularLocation>
</comment>
<evidence type="ECO:0000256" key="6">
    <source>
        <dbReference type="ARBA" id="ARBA00023165"/>
    </source>
</evidence>
<evidence type="ECO:0000256" key="3">
    <source>
        <dbReference type="ARBA" id="ARBA00022732"/>
    </source>
</evidence>
<feature type="domain" description="Bacteriophage T7 tail fibre protein-like N-terminal" evidence="8">
    <location>
        <begin position="6"/>
        <end position="61"/>
    </location>
</feature>
<evidence type="ECO:0000256" key="7">
    <source>
        <dbReference type="ARBA" id="ARBA00023296"/>
    </source>
</evidence>
<accession>A0A2D0XVS9</accession>
<dbReference type="GO" id="GO:0098671">
    <property type="term" value="P:adhesion receptor-mediated virion attachment to host cell"/>
    <property type="evidence" value="ECO:0007669"/>
    <property type="project" value="UniProtKB-KW"/>
</dbReference>
<dbReference type="GO" id="GO:0098015">
    <property type="term" value="C:virus tail"/>
    <property type="evidence" value="ECO:0007669"/>
    <property type="project" value="UniProtKB-KW"/>
</dbReference>
<evidence type="ECO:0000313" key="10">
    <source>
        <dbReference type="Proteomes" id="UP000240755"/>
    </source>
</evidence>
<evidence type="ECO:0000256" key="5">
    <source>
        <dbReference type="ARBA" id="ARBA00022844"/>
    </source>
</evidence>
<evidence type="ECO:0000259" key="8">
    <source>
        <dbReference type="Pfam" id="PF03906"/>
    </source>
</evidence>
<dbReference type="GO" id="GO:0046718">
    <property type="term" value="P:symbiont entry into host cell"/>
    <property type="evidence" value="ECO:0007669"/>
    <property type="project" value="UniProtKB-KW"/>
</dbReference>